<dbReference type="EMBL" id="BLAH01000095">
    <property type="protein sequence ID" value="GES38555.1"/>
    <property type="molecule type" value="Genomic_DNA"/>
</dbReference>
<dbReference type="PRINTS" id="PR00469">
    <property type="entry name" value="PNDRDTASEII"/>
</dbReference>
<reference evidence="3 4" key="1">
    <citation type="journal article" date="2018" name="Biodegradation">
        <title>1,4-Dioxane degradation characteristics of Rhodococcus aetherivorans JCM 14343.</title>
        <authorList>
            <person name="Inoue D."/>
            <person name="Tsunoda T."/>
            <person name="Yamamoto N."/>
            <person name="Ike M."/>
            <person name="Sei K."/>
        </authorList>
    </citation>
    <scope>NUCLEOTIDE SEQUENCE [LARGE SCALE GENOMIC DNA]</scope>
    <source>
        <strain evidence="3 4">JCM 14343</strain>
    </source>
</reference>
<organism evidence="3 4">
    <name type="scientific">Rhodococcus aetherivorans</name>
    <dbReference type="NCBI Taxonomy" id="191292"/>
    <lineage>
        <taxon>Bacteria</taxon>
        <taxon>Bacillati</taxon>
        <taxon>Actinomycetota</taxon>
        <taxon>Actinomycetes</taxon>
        <taxon>Mycobacteriales</taxon>
        <taxon>Nocardiaceae</taxon>
        <taxon>Rhodococcus</taxon>
    </lineage>
</organism>
<name>A0ABQ0YQ72_9NOCA</name>
<evidence type="ECO:0000256" key="2">
    <source>
        <dbReference type="SAM" id="MobiDB-lite"/>
    </source>
</evidence>
<comment type="caution">
    <text evidence="3">The sequence shown here is derived from an EMBL/GenBank/DDBJ whole genome shotgun (WGS) entry which is preliminary data.</text>
</comment>
<dbReference type="InterPro" id="IPR050982">
    <property type="entry name" value="Auxin_biosynth/cation_transpt"/>
</dbReference>
<feature type="region of interest" description="Disordered" evidence="2">
    <location>
        <begin position="474"/>
        <end position="509"/>
    </location>
</feature>
<keyword evidence="3" id="KW-0503">Monooxygenase</keyword>
<dbReference type="Gene3D" id="3.50.50.60">
    <property type="entry name" value="FAD/NAD(P)-binding domain"/>
    <property type="match status" value="1"/>
</dbReference>
<accession>A0ABQ0YQ72</accession>
<dbReference type="SUPFAM" id="SSF51905">
    <property type="entry name" value="FAD/NAD(P)-binding domain"/>
    <property type="match status" value="2"/>
</dbReference>
<dbReference type="Pfam" id="PF13738">
    <property type="entry name" value="Pyr_redox_3"/>
    <property type="match status" value="1"/>
</dbReference>
<dbReference type="GO" id="GO:0004497">
    <property type="term" value="F:monooxygenase activity"/>
    <property type="evidence" value="ECO:0007669"/>
    <property type="project" value="UniProtKB-KW"/>
</dbReference>
<dbReference type="PANTHER" id="PTHR43539:SF78">
    <property type="entry name" value="FLAVIN-CONTAINING MONOOXYGENASE"/>
    <property type="match status" value="1"/>
</dbReference>
<dbReference type="PANTHER" id="PTHR43539">
    <property type="entry name" value="FLAVIN-BINDING MONOOXYGENASE-LIKE PROTEIN (AFU_ORTHOLOGUE AFUA_4G09220)"/>
    <property type="match status" value="1"/>
</dbReference>
<proteinExistence type="predicted"/>
<evidence type="ECO:0000256" key="1">
    <source>
        <dbReference type="ARBA" id="ARBA00023002"/>
    </source>
</evidence>
<evidence type="ECO:0000313" key="3">
    <source>
        <dbReference type="EMBL" id="GES38555.1"/>
    </source>
</evidence>
<feature type="compositionally biased region" description="Polar residues" evidence="2">
    <location>
        <begin position="500"/>
        <end position="509"/>
    </location>
</feature>
<dbReference type="PRINTS" id="PR00368">
    <property type="entry name" value="FADPNR"/>
</dbReference>
<dbReference type="NCBIfam" id="NF040505">
    <property type="entry name" value="ArsO_flavin_mono"/>
    <property type="match status" value="1"/>
</dbReference>
<gene>
    <name evidence="3" type="ORF">RAJCM14343_3820</name>
</gene>
<keyword evidence="4" id="KW-1185">Reference proteome</keyword>
<protein>
    <submittedName>
        <fullName evidence="3">Monooxygenase</fullName>
    </submittedName>
</protein>
<dbReference type="InterPro" id="IPR036188">
    <property type="entry name" value="FAD/NAD-bd_sf"/>
</dbReference>
<evidence type="ECO:0000313" key="4">
    <source>
        <dbReference type="Proteomes" id="UP000325466"/>
    </source>
</evidence>
<sequence>MTRETMSAIEVDVVVIGGGQAGLAAGYYLRRAGHEFVILDDRSAPGGAWPHTWPSLRLFSPAEYASLPGWPMPPWRDGFPPARHVIEYLTAYERRYGLPVRRPVRVRAVTRDDDRERLRVDTAEQVWRARRVISATGTWQQPFWPVYPGARSFAGRQLHTVQYRTPGEFAGKTVVVVGGGNSGAQLVAEISEVTGTTWVTPRPPRFLPDDVDGRVLFEMASRRALALAAGRPDPGGITDLGDIVMVPEVLAARDRGALDPLPMFDRLTRDGVFWDDTGESRHAEVIVWATGFRPALTPLRPLHLRGPDGSIAVAGTQALKEPRLHLLGYGDWTGPGSATLIGVGRTAKAAVAGLAMDPAPEPPSLIRVGFPTVSGRDSGFGHGCVADTLAACRASRPPGCGGRPSTPVPTRVSPSLVTAYDRRDERRTRTAHRTRTLLAVRTSPVSVTAGGSGVRIGSRDSGARWYVASSVRVAARSTSRGTKSRMRHPSSRPSVASIRPPTTSGSRSG</sequence>
<keyword evidence="1" id="KW-0560">Oxidoreductase</keyword>
<dbReference type="Proteomes" id="UP000325466">
    <property type="component" value="Unassembled WGS sequence"/>
</dbReference>